<dbReference type="PROSITE" id="PS00455">
    <property type="entry name" value="AMP_BINDING"/>
    <property type="match status" value="1"/>
</dbReference>
<dbReference type="PANTHER" id="PTHR43201:SF8">
    <property type="entry name" value="ACYL-COA SYNTHETASE FAMILY MEMBER 3"/>
    <property type="match status" value="1"/>
</dbReference>
<dbReference type="GO" id="GO:0006631">
    <property type="term" value="P:fatty acid metabolic process"/>
    <property type="evidence" value="ECO:0007669"/>
    <property type="project" value="TreeGrafter"/>
</dbReference>
<sequence>MFATPAVDYRREPDGLVVLRSRIPAGRPAPTILHWLRRFATETPGAALLTTATDAGRTAWSYAEAWQDVQRAAAALVHSGLRKGDRVVVLGPNSVAHLTMSLATMLAGAVAVPVAPQYAGASADRAKLRDLLALLEPALVWAAESAQAAVLAEALPGHTRVLVGRAAVRELRQASHDRGPVPDAIDAAAPAKILLTSGSTGRPKPVAYSQSMMTTNVQMTLDVWPFLTGHRPVLVDWLPWNHAFGGNANVNLVLSQGGTLHIDEAAGRPERLDLTIRNLRRHRPTFHGAVPAGFAALLPALEADPAFREAFFGRLDVMFSAGAAMHPTVFRRLSELSATVRGRPVPIVTGWGSTEVGPGATMVHAHGVAPDCIGTPLPGVEIGLRPVAGKYELLVRGPCVAEGYWRQPGPSRAAFTDDGWYRSGDAGELVDPEHPDRGLRFAGRIADDFKLANGTWVDAGGIRTSLLARGGGRLRDIVVTGADRSAPCVLVWAAEPFGEDDLRLLLDAYNRENTKPSTRILDGALLEPEGDEVGSKGQLVRGAVLARRRSLVERMYDRQKAES</sequence>
<dbReference type="PANTHER" id="PTHR43201">
    <property type="entry name" value="ACYL-COA SYNTHETASE"/>
    <property type="match status" value="1"/>
</dbReference>
<dbReference type="RefSeq" id="WP_154757745.1">
    <property type="nucleotide sequence ID" value="NZ_WMBA01000023.1"/>
</dbReference>
<dbReference type="GO" id="GO:0031956">
    <property type="term" value="F:medium-chain fatty acid-CoA ligase activity"/>
    <property type="evidence" value="ECO:0007669"/>
    <property type="project" value="TreeGrafter"/>
</dbReference>
<dbReference type="InterPro" id="IPR020845">
    <property type="entry name" value="AMP-binding_CS"/>
</dbReference>
<dbReference type="Pfam" id="PF00501">
    <property type="entry name" value="AMP-binding"/>
    <property type="match status" value="1"/>
</dbReference>
<dbReference type="InterPro" id="IPR000873">
    <property type="entry name" value="AMP-dep_synth/lig_dom"/>
</dbReference>
<comment type="similarity">
    <text evidence="1">Belongs to the ATP-dependent AMP-binding enzyme family.</text>
</comment>
<dbReference type="Gene3D" id="3.40.50.12780">
    <property type="entry name" value="N-terminal domain of ligase-like"/>
    <property type="match status" value="1"/>
</dbReference>
<dbReference type="AlphaFoldDB" id="A0A6N7Z398"/>
<dbReference type="EMBL" id="WMBA01000023">
    <property type="protein sequence ID" value="MTD55549.1"/>
    <property type="molecule type" value="Genomic_DNA"/>
</dbReference>
<comment type="caution">
    <text evidence="3">The sequence shown here is derived from an EMBL/GenBank/DDBJ whole genome shotgun (WGS) entry which is preliminary data.</text>
</comment>
<dbReference type="InterPro" id="IPR042099">
    <property type="entry name" value="ANL_N_sf"/>
</dbReference>
<accession>A0A6N7Z398</accession>
<organism evidence="3 4">
    <name type="scientific">Amycolatopsis pithecellobii</name>
    <dbReference type="NCBI Taxonomy" id="664692"/>
    <lineage>
        <taxon>Bacteria</taxon>
        <taxon>Bacillati</taxon>
        <taxon>Actinomycetota</taxon>
        <taxon>Actinomycetes</taxon>
        <taxon>Pseudonocardiales</taxon>
        <taxon>Pseudonocardiaceae</taxon>
        <taxon>Amycolatopsis</taxon>
    </lineage>
</organism>
<dbReference type="Proteomes" id="UP000440096">
    <property type="component" value="Unassembled WGS sequence"/>
</dbReference>
<evidence type="ECO:0000313" key="4">
    <source>
        <dbReference type="Proteomes" id="UP000440096"/>
    </source>
</evidence>
<evidence type="ECO:0000259" key="2">
    <source>
        <dbReference type="Pfam" id="PF00501"/>
    </source>
</evidence>
<evidence type="ECO:0000313" key="3">
    <source>
        <dbReference type="EMBL" id="MTD55549.1"/>
    </source>
</evidence>
<reference evidence="3 4" key="1">
    <citation type="submission" date="2019-11" db="EMBL/GenBank/DDBJ databases">
        <title>Draft genome of Amycolatopsis RM579.</title>
        <authorList>
            <person name="Duangmal K."/>
            <person name="Mingma R."/>
        </authorList>
    </citation>
    <scope>NUCLEOTIDE SEQUENCE [LARGE SCALE GENOMIC DNA]</scope>
    <source>
        <strain evidence="3 4">RM579</strain>
    </source>
</reference>
<feature type="domain" description="AMP-dependent synthetase/ligase" evidence="2">
    <location>
        <begin position="37"/>
        <end position="405"/>
    </location>
</feature>
<proteinExistence type="inferred from homology"/>
<dbReference type="SUPFAM" id="SSF56801">
    <property type="entry name" value="Acetyl-CoA synthetase-like"/>
    <property type="match status" value="1"/>
</dbReference>
<keyword evidence="4" id="KW-1185">Reference proteome</keyword>
<dbReference type="OrthoDB" id="9803968at2"/>
<evidence type="ECO:0000256" key="1">
    <source>
        <dbReference type="ARBA" id="ARBA00006432"/>
    </source>
</evidence>
<gene>
    <name evidence="3" type="ORF">GKO32_16425</name>
</gene>
<protein>
    <submittedName>
        <fullName evidence="3">AMP-binding protein</fullName>
    </submittedName>
</protein>
<name>A0A6N7Z398_9PSEU</name>